<evidence type="ECO:0000313" key="2">
    <source>
        <dbReference type="EMBL" id="KAL0126605.1"/>
    </source>
</evidence>
<proteinExistence type="predicted"/>
<organism evidence="2 3">
    <name type="scientific">Cardiocondyla obscurior</name>
    <dbReference type="NCBI Taxonomy" id="286306"/>
    <lineage>
        <taxon>Eukaryota</taxon>
        <taxon>Metazoa</taxon>
        <taxon>Ecdysozoa</taxon>
        <taxon>Arthropoda</taxon>
        <taxon>Hexapoda</taxon>
        <taxon>Insecta</taxon>
        <taxon>Pterygota</taxon>
        <taxon>Neoptera</taxon>
        <taxon>Endopterygota</taxon>
        <taxon>Hymenoptera</taxon>
        <taxon>Apocrita</taxon>
        <taxon>Aculeata</taxon>
        <taxon>Formicoidea</taxon>
        <taxon>Formicidae</taxon>
        <taxon>Myrmicinae</taxon>
        <taxon>Cardiocondyla</taxon>
    </lineage>
</organism>
<feature type="compositionally biased region" description="Basic residues" evidence="1">
    <location>
        <begin position="109"/>
        <end position="127"/>
    </location>
</feature>
<keyword evidence="3" id="KW-1185">Reference proteome</keyword>
<dbReference type="EMBL" id="JADYXP020000004">
    <property type="protein sequence ID" value="KAL0126605.1"/>
    <property type="molecule type" value="Genomic_DNA"/>
</dbReference>
<evidence type="ECO:0000256" key="1">
    <source>
        <dbReference type="SAM" id="MobiDB-lite"/>
    </source>
</evidence>
<evidence type="ECO:0008006" key="4">
    <source>
        <dbReference type="Google" id="ProtNLM"/>
    </source>
</evidence>
<dbReference type="AlphaFoldDB" id="A0AAW2GG56"/>
<reference evidence="2 3" key="1">
    <citation type="submission" date="2023-03" db="EMBL/GenBank/DDBJ databases">
        <title>High recombination rates correlate with genetic variation in Cardiocondyla obscurior ants.</title>
        <authorList>
            <person name="Errbii M."/>
        </authorList>
    </citation>
    <scope>NUCLEOTIDE SEQUENCE [LARGE SCALE GENOMIC DNA]</scope>
    <source>
        <strain evidence="2">Alpha-2009</strain>
        <tissue evidence="2">Whole body</tissue>
    </source>
</reference>
<sequence>MVKIAKWSNRKKLAKITAKFCKRKNCPRFVCEVTSDRIIYGVNHRGSTAARGFLCQFLPKGRTTAAAPRVRASLSLHSRLKWKNISWMCRAATASDPRERKEFVVLSREHRKKKKKKKRRRRKEKKRHALRCYFYR</sequence>
<feature type="region of interest" description="Disordered" evidence="1">
    <location>
        <begin position="106"/>
        <end position="127"/>
    </location>
</feature>
<accession>A0AAW2GG56</accession>
<dbReference type="Proteomes" id="UP001430953">
    <property type="component" value="Unassembled WGS sequence"/>
</dbReference>
<name>A0AAW2GG56_9HYME</name>
<evidence type="ECO:0000313" key="3">
    <source>
        <dbReference type="Proteomes" id="UP001430953"/>
    </source>
</evidence>
<comment type="caution">
    <text evidence="2">The sequence shown here is derived from an EMBL/GenBank/DDBJ whole genome shotgun (WGS) entry which is preliminary data.</text>
</comment>
<gene>
    <name evidence="2" type="ORF">PUN28_005162</name>
</gene>
<protein>
    <recommendedName>
        <fullName evidence="4">Ribosomal protein S14</fullName>
    </recommendedName>
</protein>